<protein>
    <submittedName>
        <fullName evidence="1">Uncharacterized protein</fullName>
    </submittedName>
</protein>
<reference evidence="1" key="1">
    <citation type="submission" date="2019-02" db="EMBL/GenBank/DDBJ databases">
        <authorList>
            <person name="Gruber-Vodicka R. H."/>
            <person name="Seah K. B. B."/>
        </authorList>
    </citation>
    <scope>NUCLEOTIDE SEQUENCE</scope>
    <source>
        <strain evidence="1">BECK_DK47</strain>
    </source>
</reference>
<organism evidence="1">
    <name type="scientific">Candidatus Kentrum sp. DK</name>
    <dbReference type="NCBI Taxonomy" id="2126562"/>
    <lineage>
        <taxon>Bacteria</taxon>
        <taxon>Pseudomonadati</taxon>
        <taxon>Pseudomonadota</taxon>
        <taxon>Gammaproteobacteria</taxon>
        <taxon>Candidatus Kentrum</taxon>
    </lineage>
</organism>
<dbReference type="AlphaFoldDB" id="A0A450SHK8"/>
<name>A0A450SHK8_9GAMM</name>
<sequence length="66" mass="7166">MLLPMNFRKTKIVPQPIPNIRALMSIVEEELHSAFQCLASSIVLSVASLSIANLVLGKSAHLIVNP</sequence>
<dbReference type="EMBL" id="CAADEX010000039">
    <property type="protein sequence ID" value="VFJ52719.1"/>
    <property type="molecule type" value="Genomic_DNA"/>
</dbReference>
<evidence type="ECO:0000313" key="1">
    <source>
        <dbReference type="EMBL" id="VFJ52719.1"/>
    </source>
</evidence>
<gene>
    <name evidence="1" type="ORF">BECKDK2373B_GA0170837_103932</name>
</gene>
<accession>A0A450SHK8</accession>
<proteinExistence type="predicted"/>